<sequence length="533" mass="57448">MVLPDSDNPMDLSVFERHLETGGEYLRENRNQEARAEFAAALALKPEDRRALALQGLACFRMGDFEAALPIYQSLVTINSNDASYWLNLGLVHLKLNDAAAAIMELERSRDLDPSQSRAVSYLGLAYARCGKYAQAYQAFLQAGDKELAREMEQYLSEDERSRIKDAVPHGDQRALSGGHRLAPPAAASTPAEVEELSEADVELVDEPAEAATAADRTEPTVRPENMFDAVFAKKPSGPVIRPGRSLFDDEDENKDGAAASAPAAEGRGAITLAVEQALPSSAAAAGAGRVAVGHEPPMPLSEFATSRLIRPEDGDHTFETSAGGVLIVRVRDRVYTRTEGVNATGGDLKYEIASRRVRGSSTGEAFSLDGRAMFSVSGNGHMVVGPLGEHFSLVSLDDDILYLREGVVFAFEERVRWENGHVPGSKASLPMVQFRGQGEVAFRSKRPLLAIKLAPERVLYIDARVLAGWIGRVVPRAVAPKVGGETSSMFVECTGEGVVLLEEEESDAEDWSRPSIAGMKPKPGAKLSAGES</sequence>
<dbReference type="Gene3D" id="1.25.40.10">
    <property type="entry name" value="Tetratricopeptide repeat domain"/>
    <property type="match status" value="1"/>
</dbReference>
<keyword evidence="2 3" id="KW-0802">TPR repeat</keyword>
<dbReference type="EMBL" id="CP001804">
    <property type="protein sequence ID" value="ACY17005.1"/>
    <property type="molecule type" value="Genomic_DNA"/>
</dbReference>
<feature type="repeat" description="TPR" evidence="3">
    <location>
        <begin position="15"/>
        <end position="48"/>
    </location>
</feature>
<dbReference type="Gene3D" id="3.60.160.10">
    <property type="entry name" value="Mitochondrial biogenesis AIM24"/>
    <property type="match status" value="1"/>
</dbReference>
<dbReference type="GO" id="GO:0060090">
    <property type="term" value="F:molecular adaptor activity"/>
    <property type="evidence" value="ECO:0007669"/>
    <property type="project" value="TreeGrafter"/>
</dbReference>
<feature type="region of interest" description="Disordered" evidence="4">
    <location>
        <begin position="233"/>
        <end position="265"/>
    </location>
</feature>
<protein>
    <submittedName>
        <fullName evidence="5">Uncharacterized protein</fullName>
    </submittedName>
</protein>
<feature type="repeat" description="TPR" evidence="3">
    <location>
        <begin position="83"/>
        <end position="116"/>
    </location>
</feature>
<name>D0LPW8_HALO1</name>
<evidence type="ECO:0000256" key="1">
    <source>
        <dbReference type="ARBA" id="ARBA00022737"/>
    </source>
</evidence>
<feature type="region of interest" description="Disordered" evidence="4">
    <location>
        <begin position="159"/>
        <end position="191"/>
    </location>
</feature>
<dbReference type="AlphaFoldDB" id="D0LPW8"/>
<dbReference type="STRING" id="502025.Hoch_4512"/>
<proteinExistence type="predicted"/>
<gene>
    <name evidence="5" type="ordered locus">Hoch_4512</name>
</gene>
<dbReference type="Pfam" id="PF13432">
    <property type="entry name" value="TPR_16"/>
    <property type="match status" value="2"/>
</dbReference>
<dbReference type="PANTHER" id="PTHR45831:SF2">
    <property type="entry name" value="LD24721P"/>
    <property type="match status" value="1"/>
</dbReference>
<evidence type="ECO:0000256" key="4">
    <source>
        <dbReference type="SAM" id="MobiDB-lite"/>
    </source>
</evidence>
<dbReference type="InterPro" id="IPR019734">
    <property type="entry name" value="TPR_rpt"/>
</dbReference>
<dbReference type="HOGENOM" id="CLU_510712_0_0_7"/>
<dbReference type="GO" id="GO:0016020">
    <property type="term" value="C:membrane"/>
    <property type="evidence" value="ECO:0007669"/>
    <property type="project" value="TreeGrafter"/>
</dbReference>
<evidence type="ECO:0000256" key="2">
    <source>
        <dbReference type="ARBA" id="ARBA00022803"/>
    </source>
</evidence>
<evidence type="ECO:0000313" key="5">
    <source>
        <dbReference type="EMBL" id="ACY17005.1"/>
    </source>
</evidence>
<dbReference type="Proteomes" id="UP000001880">
    <property type="component" value="Chromosome"/>
</dbReference>
<accession>D0LPW8</accession>
<dbReference type="PROSITE" id="PS50005">
    <property type="entry name" value="TPR"/>
    <property type="match status" value="2"/>
</dbReference>
<dbReference type="InterPro" id="IPR047150">
    <property type="entry name" value="SGT"/>
</dbReference>
<dbReference type="InterPro" id="IPR036983">
    <property type="entry name" value="AIM24_sf"/>
</dbReference>
<reference evidence="5 6" key="1">
    <citation type="journal article" date="2010" name="Stand. Genomic Sci.">
        <title>Complete genome sequence of Haliangium ochraceum type strain (SMP-2).</title>
        <authorList>
            <consortium name="US DOE Joint Genome Institute (JGI-PGF)"/>
            <person name="Ivanova N."/>
            <person name="Daum C."/>
            <person name="Lang E."/>
            <person name="Abt B."/>
            <person name="Kopitz M."/>
            <person name="Saunders E."/>
            <person name="Lapidus A."/>
            <person name="Lucas S."/>
            <person name="Glavina Del Rio T."/>
            <person name="Nolan M."/>
            <person name="Tice H."/>
            <person name="Copeland A."/>
            <person name="Cheng J.F."/>
            <person name="Chen F."/>
            <person name="Bruce D."/>
            <person name="Goodwin L."/>
            <person name="Pitluck S."/>
            <person name="Mavromatis K."/>
            <person name="Pati A."/>
            <person name="Mikhailova N."/>
            <person name="Chen A."/>
            <person name="Palaniappan K."/>
            <person name="Land M."/>
            <person name="Hauser L."/>
            <person name="Chang Y.J."/>
            <person name="Jeffries C.D."/>
            <person name="Detter J.C."/>
            <person name="Brettin T."/>
            <person name="Rohde M."/>
            <person name="Goker M."/>
            <person name="Bristow J."/>
            <person name="Markowitz V."/>
            <person name="Eisen J.A."/>
            <person name="Hugenholtz P."/>
            <person name="Kyrpides N.C."/>
            <person name="Klenk H.P."/>
        </authorList>
    </citation>
    <scope>NUCLEOTIDE SEQUENCE [LARGE SCALE GENOMIC DNA]</scope>
    <source>
        <strain evidence="6">DSM 14365 / CIP 107738 / JCM 11303 / AJ 13395 / SMP-2</strain>
    </source>
</reference>
<keyword evidence="6" id="KW-1185">Reference proteome</keyword>
<keyword evidence="1" id="KW-0677">Repeat</keyword>
<dbReference type="PANTHER" id="PTHR45831">
    <property type="entry name" value="LD24721P"/>
    <property type="match status" value="1"/>
</dbReference>
<organism evidence="5 6">
    <name type="scientific">Haliangium ochraceum (strain DSM 14365 / JCM 11303 / SMP-2)</name>
    <dbReference type="NCBI Taxonomy" id="502025"/>
    <lineage>
        <taxon>Bacteria</taxon>
        <taxon>Pseudomonadati</taxon>
        <taxon>Myxococcota</taxon>
        <taxon>Polyangia</taxon>
        <taxon>Haliangiales</taxon>
        <taxon>Kofleriaceae</taxon>
        <taxon>Haliangium</taxon>
    </lineage>
</organism>
<dbReference type="GO" id="GO:0006620">
    <property type="term" value="P:post-translational protein targeting to endoplasmic reticulum membrane"/>
    <property type="evidence" value="ECO:0007669"/>
    <property type="project" value="TreeGrafter"/>
</dbReference>
<dbReference type="InterPro" id="IPR016031">
    <property type="entry name" value="Trp_RNA-bd_attenuator-like_dom"/>
</dbReference>
<dbReference type="SUPFAM" id="SSF51219">
    <property type="entry name" value="TRAP-like"/>
    <property type="match status" value="1"/>
</dbReference>
<feature type="region of interest" description="Disordered" evidence="4">
    <location>
        <begin position="504"/>
        <end position="533"/>
    </location>
</feature>
<dbReference type="KEGG" id="hoh:Hoch_4512"/>
<dbReference type="InterPro" id="IPR011990">
    <property type="entry name" value="TPR-like_helical_dom_sf"/>
</dbReference>
<dbReference type="GO" id="GO:0072380">
    <property type="term" value="C:TRC complex"/>
    <property type="evidence" value="ECO:0007669"/>
    <property type="project" value="TreeGrafter"/>
</dbReference>
<evidence type="ECO:0000313" key="6">
    <source>
        <dbReference type="Proteomes" id="UP000001880"/>
    </source>
</evidence>
<evidence type="ECO:0000256" key="3">
    <source>
        <dbReference type="PROSITE-ProRule" id="PRU00339"/>
    </source>
</evidence>
<dbReference type="eggNOG" id="COG0457">
    <property type="taxonomic scope" value="Bacteria"/>
</dbReference>
<dbReference type="eggNOG" id="COG2013">
    <property type="taxonomic scope" value="Bacteria"/>
</dbReference>
<feature type="compositionally biased region" description="Basic and acidic residues" evidence="4">
    <location>
        <begin position="159"/>
        <end position="173"/>
    </location>
</feature>
<dbReference type="SMART" id="SM00028">
    <property type="entry name" value="TPR"/>
    <property type="match status" value="4"/>
</dbReference>
<dbReference type="SUPFAM" id="SSF48452">
    <property type="entry name" value="TPR-like"/>
    <property type="match status" value="1"/>
</dbReference>